<reference evidence="5 6" key="1">
    <citation type="submission" date="2020-08" db="EMBL/GenBank/DDBJ databases">
        <authorList>
            <person name="Liu C."/>
            <person name="Sun Q."/>
        </authorList>
    </citation>
    <scope>NUCLEOTIDE SEQUENCE [LARGE SCALE GENOMIC DNA]</scope>
    <source>
        <strain evidence="5 6">NSJ-57</strain>
    </source>
</reference>
<keyword evidence="1" id="KW-0645">Protease</keyword>
<dbReference type="PANTHER" id="PTHR30217">
    <property type="entry name" value="PEPTIDASE U32 FAMILY"/>
    <property type="match status" value="1"/>
</dbReference>
<evidence type="ECO:0000313" key="5">
    <source>
        <dbReference type="EMBL" id="QNM15613.1"/>
    </source>
</evidence>
<dbReference type="PROSITE" id="PS01276">
    <property type="entry name" value="PEPTIDASE_U32"/>
    <property type="match status" value="1"/>
</dbReference>
<dbReference type="Pfam" id="PF16325">
    <property type="entry name" value="Peptidase_U32_C"/>
    <property type="match status" value="1"/>
</dbReference>
<comment type="similarity">
    <text evidence="3">Belongs to the peptidase U32 family.</text>
</comment>
<gene>
    <name evidence="5" type="ORF">H9Q81_01875</name>
</gene>
<evidence type="ECO:0000256" key="3">
    <source>
        <dbReference type="ARBA" id="ARBA00038374"/>
    </source>
</evidence>
<keyword evidence="2" id="KW-0378">Hydrolase</keyword>
<dbReference type="GO" id="GO:0006508">
    <property type="term" value="P:proteolysis"/>
    <property type="evidence" value="ECO:0007669"/>
    <property type="project" value="UniProtKB-KW"/>
</dbReference>
<dbReference type="InterPro" id="IPR032525">
    <property type="entry name" value="Peptidase_U32_C"/>
</dbReference>
<accession>A0A7G9GXT1</accession>
<dbReference type="RefSeq" id="WP_187423028.1">
    <property type="nucleotide sequence ID" value="NZ_CP060637.1"/>
</dbReference>
<dbReference type="GO" id="GO:0008233">
    <property type="term" value="F:peptidase activity"/>
    <property type="evidence" value="ECO:0007669"/>
    <property type="project" value="UniProtKB-KW"/>
</dbReference>
<dbReference type="AlphaFoldDB" id="A0A7G9GXT1"/>
<dbReference type="Gene3D" id="2.40.30.10">
    <property type="entry name" value="Translation factors"/>
    <property type="match status" value="1"/>
</dbReference>
<dbReference type="PANTHER" id="PTHR30217:SF6">
    <property type="entry name" value="TRNA HYDROXYLATION PROTEIN P"/>
    <property type="match status" value="1"/>
</dbReference>
<feature type="domain" description="Peptidase family U32 C-terminal" evidence="4">
    <location>
        <begin position="320"/>
        <end position="405"/>
    </location>
</feature>
<dbReference type="Proteomes" id="UP000515913">
    <property type="component" value="Chromosome"/>
</dbReference>
<name>A0A7G9GXT1_9FUSO</name>
<dbReference type="Pfam" id="PF01136">
    <property type="entry name" value="Peptidase_U32"/>
    <property type="match status" value="1"/>
</dbReference>
<proteinExistence type="inferred from homology"/>
<evidence type="ECO:0000256" key="1">
    <source>
        <dbReference type="ARBA" id="ARBA00022670"/>
    </source>
</evidence>
<dbReference type="InterPro" id="IPR001539">
    <property type="entry name" value="Peptidase_U32"/>
</dbReference>
<organism evidence="5 6">
    <name type="scientific">Fusobacterium hominis</name>
    <dbReference type="NCBI Taxonomy" id="2764326"/>
    <lineage>
        <taxon>Bacteria</taxon>
        <taxon>Fusobacteriati</taxon>
        <taxon>Fusobacteriota</taxon>
        <taxon>Fusobacteriia</taxon>
        <taxon>Fusobacteriales</taxon>
        <taxon>Fusobacteriaceae</taxon>
        <taxon>Fusobacterium</taxon>
    </lineage>
</organism>
<sequence>MKKVELLAPVGNMEKFKMALHYGADAVFLGGKMFNLRAGSNNLSDEELEYAVNYAHERGKKVYVTLNVIPHNDELDLLPDYVKFLEKIGVDGVIVADLGVFQIVKENTNLSISVSTQASNTNWCSVKMWKDMGARRVVLARELTLEDIAEIRAKVPDIELEVFVHGAMCMSISGRCLLSNYMTGRDANRGDCAQSCRWKYNIVEETRPGEYMPIFEDEHGTYIFNSKDLCCIEFLDKLLDIGVDSLKIEGRMKGIYYVANCVKVYRDAIDCYYSGNYKYNPKWLEELQSVSHRSYTTGFYMGKPGAEAQNYNDRNSYSQSHQLVAKVEKKLPNNEYVLAIRNKLHVGEKLEVVSPGISTREITLPPMMLLNRDKDKVVEEIESANPNSFVKIKIDEDLNELDMLRKRI</sequence>
<evidence type="ECO:0000256" key="2">
    <source>
        <dbReference type="ARBA" id="ARBA00022801"/>
    </source>
</evidence>
<dbReference type="InterPro" id="IPR051454">
    <property type="entry name" value="RNA/ubiquinone_mod_enzymes"/>
</dbReference>
<dbReference type="EMBL" id="CP060637">
    <property type="protein sequence ID" value="QNM15613.1"/>
    <property type="molecule type" value="Genomic_DNA"/>
</dbReference>
<evidence type="ECO:0000313" key="6">
    <source>
        <dbReference type="Proteomes" id="UP000515913"/>
    </source>
</evidence>
<keyword evidence="6" id="KW-1185">Reference proteome</keyword>
<dbReference type="KEGG" id="fho:H9Q81_01875"/>
<evidence type="ECO:0000259" key="4">
    <source>
        <dbReference type="Pfam" id="PF16325"/>
    </source>
</evidence>
<protein>
    <submittedName>
        <fullName evidence="5">U32 family peptidase</fullName>
    </submittedName>
</protein>